<accession>A0A6J4REE3</accession>
<dbReference type="EMBL" id="CADCVH010000101">
    <property type="protein sequence ID" value="CAA9468863.1"/>
    <property type="molecule type" value="Genomic_DNA"/>
</dbReference>
<dbReference type="AlphaFoldDB" id="A0A6J4REE3"/>
<gene>
    <name evidence="1" type="ORF">AVDCRST_MAG02-3465</name>
</gene>
<protein>
    <submittedName>
        <fullName evidence="1">Uncharacterized protein</fullName>
    </submittedName>
</protein>
<evidence type="ECO:0000313" key="1">
    <source>
        <dbReference type="EMBL" id="CAA9468863.1"/>
    </source>
</evidence>
<organism evidence="1">
    <name type="scientific">uncultured Rubrobacteraceae bacterium</name>
    <dbReference type="NCBI Taxonomy" id="349277"/>
    <lineage>
        <taxon>Bacteria</taxon>
        <taxon>Bacillati</taxon>
        <taxon>Actinomycetota</taxon>
        <taxon>Rubrobacteria</taxon>
        <taxon>Rubrobacterales</taxon>
        <taxon>Rubrobacteraceae</taxon>
        <taxon>environmental samples</taxon>
    </lineage>
</organism>
<sequence length="45" mass="5000">MRQLPEYCQDCGRQIATPETCVLPDGTEKRGAEVTFRESAEGGIR</sequence>
<reference evidence="1" key="1">
    <citation type="submission" date="2020-02" db="EMBL/GenBank/DDBJ databases">
        <authorList>
            <person name="Meier V. D."/>
        </authorList>
    </citation>
    <scope>NUCLEOTIDE SEQUENCE</scope>
    <source>
        <strain evidence="1">AVDCRST_MAG02</strain>
    </source>
</reference>
<proteinExistence type="predicted"/>
<name>A0A6J4REE3_9ACTN</name>